<dbReference type="SMART" id="SM00343">
    <property type="entry name" value="ZnF_C2HC"/>
    <property type="match status" value="2"/>
</dbReference>
<dbReference type="AlphaFoldDB" id="A0AAN9T6D9"/>
<dbReference type="EMBL" id="JBBCAQ010000037">
    <property type="protein sequence ID" value="KAK7573979.1"/>
    <property type="molecule type" value="Genomic_DNA"/>
</dbReference>
<keyword evidence="1" id="KW-0862">Zinc</keyword>
<evidence type="ECO:0000313" key="4">
    <source>
        <dbReference type="Proteomes" id="UP001367676"/>
    </source>
</evidence>
<dbReference type="Gene3D" id="2.40.70.10">
    <property type="entry name" value="Acid Proteases"/>
    <property type="match status" value="1"/>
</dbReference>
<proteinExistence type="predicted"/>
<accession>A0AAN9T6D9</accession>
<keyword evidence="4" id="KW-1185">Reference proteome</keyword>
<dbReference type="Gene3D" id="4.10.60.10">
    <property type="entry name" value="Zinc finger, CCHC-type"/>
    <property type="match status" value="1"/>
</dbReference>
<dbReference type="GO" id="GO:0008270">
    <property type="term" value="F:zinc ion binding"/>
    <property type="evidence" value="ECO:0007669"/>
    <property type="project" value="UniProtKB-KW"/>
</dbReference>
<protein>
    <recommendedName>
        <fullName evidence="2">CCHC-type domain-containing protein</fullName>
    </recommendedName>
</protein>
<organism evidence="3 4">
    <name type="scientific">Parthenolecanium corni</name>
    <dbReference type="NCBI Taxonomy" id="536013"/>
    <lineage>
        <taxon>Eukaryota</taxon>
        <taxon>Metazoa</taxon>
        <taxon>Ecdysozoa</taxon>
        <taxon>Arthropoda</taxon>
        <taxon>Hexapoda</taxon>
        <taxon>Insecta</taxon>
        <taxon>Pterygota</taxon>
        <taxon>Neoptera</taxon>
        <taxon>Paraneoptera</taxon>
        <taxon>Hemiptera</taxon>
        <taxon>Sternorrhyncha</taxon>
        <taxon>Coccoidea</taxon>
        <taxon>Coccidae</taxon>
        <taxon>Parthenolecanium</taxon>
    </lineage>
</organism>
<dbReference type="Proteomes" id="UP001367676">
    <property type="component" value="Unassembled WGS sequence"/>
</dbReference>
<dbReference type="InterPro" id="IPR001878">
    <property type="entry name" value="Znf_CCHC"/>
</dbReference>
<dbReference type="SUPFAM" id="SSF57756">
    <property type="entry name" value="Retrovirus zinc finger-like domains"/>
    <property type="match status" value="1"/>
</dbReference>
<sequence length="525" mass="60259">MCKQDHKIFVLSSIVNGIVGDAAIATRGQILYDVNQIEAFMIEKFSPEEPFDIKLSSFLKCRQNHNESVTDFDKRQTEALFRLLDAAQKNPDYAGKHSFAEFAHILCRTLFIENGKPEYTNILRTSLQNEKCNWQTLISIAKQEEVRSTCGITKPLSKGYEVKNSFDKKIREKGKPWCSYHKVNTHSTAECKDPKCPQCSKCGKKGHEAKNFDPKRIRKMNIAPGIKYEKPTERKPTRPCRWCNKEGHWDSDCPKNQIKQKIPNSEIHEYKPIRVIKIHTLQAAETYNLDDPDIYIKLESPPLWTTFTFQINTGAQISLIWWKRVPLEVELDNSLIYTLTGVENSEKTVRTIGFIYLPLKLGKKTREVRFHVIADGTYSIEKDGIIGGQFCRSVRAVINYETQKFTLNNIKTSVPFFNPDVIPAKTKRVMILKAKNSQNQLALFNAETLLQTLKAVDGVVPVNTKKHFLVVITNVTDNDIDVKNLQLDLEPLEEKLVLKLIKANPPKENSKKQWSTTQKNAYRNQ</sequence>
<keyword evidence="1" id="KW-0479">Metal-binding</keyword>
<feature type="domain" description="CCHC-type" evidence="2">
    <location>
        <begin position="240"/>
        <end position="255"/>
    </location>
</feature>
<reference evidence="3 4" key="1">
    <citation type="submission" date="2024-03" db="EMBL/GenBank/DDBJ databases">
        <title>Adaptation during the transition from Ophiocordyceps entomopathogen to insect associate is accompanied by gene loss and intensified selection.</title>
        <authorList>
            <person name="Ward C.M."/>
            <person name="Onetto C.A."/>
            <person name="Borneman A.R."/>
        </authorList>
    </citation>
    <scope>NUCLEOTIDE SEQUENCE [LARGE SCALE GENOMIC DNA]</scope>
    <source>
        <strain evidence="3">AWRI1</strain>
        <tissue evidence="3">Single Adult Female</tissue>
    </source>
</reference>
<dbReference type="GO" id="GO:0003676">
    <property type="term" value="F:nucleic acid binding"/>
    <property type="evidence" value="ECO:0007669"/>
    <property type="project" value="InterPro"/>
</dbReference>
<comment type="caution">
    <text evidence="3">The sequence shown here is derived from an EMBL/GenBank/DDBJ whole genome shotgun (WGS) entry which is preliminary data.</text>
</comment>
<name>A0AAN9T6D9_9HEMI</name>
<dbReference type="PROSITE" id="PS50158">
    <property type="entry name" value="ZF_CCHC"/>
    <property type="match status" value="1"/>
</dbReference>
<evidence type="ECO:0000259" key="2">
    <source>
        <dbReference type="PROSITE" id="PS50158"/>
    </source>
</evidence>
<dbReference type="InterPro" id="IPR021109">
    <property type="entry name" value="Peptidase_aspartic_dom_sf"/>
</dbReference>
<evidence type="ECO:0000313" key="3">
    <source>
        <dbReference type="EMBL" id="KAK7573979.1"/>
    </source>
</evidence>
<evidence type="ECO:0000256" key="1">
    <source>
        <dbReference type="PROSITE-ProRule" id="PRU00047"/>
    </source>
</evidence>
<keyword evidence="1" id="KW-0863">Zinc-finger</keyword>
<gene>
    <name evidence="3" type="ORF">V9T40_011170</name>
</gene>
<dbReference type="InterPro" id="IPR036875">
    <property type="entry name" value="Znf_CCHC_sf"/>
</dbReference>